<sequence>MGPEKQELKAQEVPEASPRRSEEGAVEPAVMSGEDAQEEPAAGSPVKESVAGVAVVADPAEPSLQSEAAGPAAEAAEAAEAKGDAEKPATDEKGAEALSPVQNGAKRSPTRSPSGSPASGPKGQAETPSLQFATPAPPAAQHDSPVSPLRNSPVSQQLEASPKAAELASFAPPITEKQQLRWQTLYLKEAVCPFPTSLLKVQKVKMESLADWNTVKVVFRATVGLEQNMKMMKAGDVAEITKREDEPKQLDLDDTEALRQHAAGYGGGELNDDLNLANDLSNSDFVSPSDSKEFTVKLQKLPGMRLGVECVQFADELVVQAISEGMVAEEWNQKNPFLAIKEGDVIRQVNSIRGDPMKMLSKLRSGLVLTVKAEHCSRQVPREEENHFQTIKRTGGALLRFHQRMEMEAQIMDQAFAMAAISRRHERQDLDAKVWEAASAWNLESFMFFEEVPFLAAFGYTAKDKLNWDQGKVIPKLTMDLDEHFEQAGCTWYVIKCKLEVPVDDGKVETMTWEAPRRLHHLRMELHDRMKYYMEEKFYARVFGETPFARQVSDLAKLQHCNN</sequence>
<name>A0A9P1FH16_9DINO</name>
<feature type="compositionally biased region" description="Basic and acidic residues" evidence="1">
    <location>
        <begin position="1"/>
        <end position="23"/>
    </location>
</feature>
<comment type="caution">
    <text evidence="3">The sequence shown here is derived from an EMBL/GenBank/DDBJ whole genome shotgun (WGS) entry which is preliminary data.</text>
</comment>
<feature type="compositionally biased region" description="Low complexity" evidence="1">
    <location>
        <begin position="110"/>
        <end position="121"/>
    </location>
</feature>
<reference evidence="4" key="2">
    <citation type="submission" date="2024-04" db="EMBL/GenBank/DDBJ databases">
        <authorList>
            <person name="Chen Y."/>
            <person name="Shah S."/>
            <person name="Dougan E. K."/>
            <person name="Thang M."/>
            <person name="Chan C."/>
        </authorList>
    </citation>
    <scope>NUCLEOTIDE SEQUENCE [LARGE SCALE GENOMIC DNA]</scope>
</reference>
<evidence type="ECO:0000313" key="3">
    <source>
        <dbReference type="EMBL" id="CAI3975711.1"/>
    </source>
</evidence>
<feature type="compositionally biased region" description="Polar residues" evidence="1">
    <location>
        <begin position="149"/>
        <end position="159"/>
    </location>
</feature>
<feature type="compositionally biased region" description="Basic and acidic residues" evidence="1">
    <location>
        <begin position="79"/>
        <end position="95"/>
    </location>
</feature>
<feature type="region of interest" description="Disordered" evidence="1">
    <location>
        <begin position="1"/>
        <end position="163"/>
    </location>
</feature>
<dbReference type="EMBL" id="CAMXCT020000221">
    <property type="protein sequence ID" value="CAL1129086.1"/>
    <property type="molecule type" value="Genomic_DNA"/>
</dbReference>
<gene>
    <name evidence="3" type="ORF">C1SCF055_LOCUS3997</name>
</gene>
<proteinExistence type="predicted"/>
<dbReference type="PROSITE" id="PS50106">
    <property type="entry name" value="PDZ"/>
    <property type="match status" value="1"/>
</dbReference>
<evidence type="ECO:0000313" key="4">
    <source>
        <dbReference type="EMBL" id="CAL1129086.1"/>
    </source>
</evidence>
<reference evidence="3" key="1">
    <citation type="submission" date="2022-10" db="EMBL/GenBank/DDBJ databases">
        <authorList>
            <person name="Chen Y."/>
            <person name="Dougan E. K."/>
            <person name="Chan C."/>
            <person name="Rhodes N."/>
            <person name="Thang M."/>
        </authorList>
    </citation>
    <scope>NUCLEOTIDE SEQUENCE</scope>
</reference>
<dbReference type="EMBL" id="CAMXCT030000221">
    <property type="protein sequence ID" value="CAL4763023.1"/>
    <property type="molecule type" value="Genomic_DNA"/>
</dbReference>
<feature type="compositionally biased region" description="Low complexity" evidence="1">
    <location>
        <begin position="67"/>
        <end position="78"/>
    </location>
</feature>
<dbReference type="AlphaFoldDB" id="A0A9P1FH16"/>
<dbReference type="EMBL" id="CAMXCT010000221">
    <property type="protein sequence ID" value="CAI3975711.1"/>
    <property type="molecule type" value="Genomic_DNA"/>
</dbReference>
<feature type="domain" description="PDZ" evidence="2">
    <location>
        <begin position="295"/>
        <end position="354"/>
    </location>
</feature>
<evidence type="ECO:0000256" key="1">
    <source>
        <dbReference type="SAM" id="MobiDB-lite"/>
    </source>
</evidence>
<dbReference type="OrthoDB" id="408183at2759"/>
<organism evidence="3">
    <name type="scientific">Cladocopium goreaui</name>
    <dbReference type="NCBI Taxonomy" id="2562237"/>
    <lineage>
        <taxon>Eukaryota</taxon>
        <taxon>Sar</taxon>
        <taxon>Alveolata</taxon>
        <taxon>Dinophyceae</taxon>
        <taxon>Suessiales</taxon>
        <taxon>Symbiodiniaceae</taxon>
        <taxon>Cladocopium</taxon>
    </lineage>
</organism>
<protein>
    <recommendedName>
        <fullName evidence="2">PDZ domain-containing protein</fullName>
    </recommendedName>
</protein>
<accession>A0A9P1FH16</accession>
<dbReference type="Proteomes" id="UP001152797">
    <property type="component" value="Unassembled WGS sequence"/>
</dbReference>
<evidence type="ECO:0000313" key="5">
    <source>
        <dbReference type="Proteomes" id="UP001152797"/>
    </source>
</evidence>
<dbReference type="InterPro" id="IPR001478">
    <property type="entry name" value="PDZ"/>
</dbReference>
<evidence type="ECO:0000259" key="2">
    <source>
        <dbReference type="PROSITE" id="PS50106"/>
    </source>
</evidence>
<keyword evidence="5" id="KW-1185">Reference proteome</keyword>